<keyword evidence="9" id="KW-0675">Receptor</keyword>
<dbReference type="Pfam" id="PF07715">
    <property type="entry name" value="Plug"/>
    <property type="match status" value="1"/>
</dbReference>
<dbReference type="InterPro" id="IPR039426">
    <property type="entry name" value="TonB-dep_rcpt-like"/>
</dbReference>
<accession>A0A5J4SKP4</accession>
<reference evidence="9" key="1">
    <citation type="submission" date="2019-03" db="EMBL/GenBank/DDBJ databases">
        <title>Single cell metagenomics reveals metabolic interactions within the superorganism composed of flagellate Streblomastix strix and complex community of Bacteroidetes bacteria on its surface.</title>
        <authorList>
            <person name="Treitli S.C."/>
            <person name="Kolisko M."/>
            <person name="Husnik F."/>
            <person name="Keeling P."/>
            <person name="Hampl V."/>
        </authorList>
    </citation>
    <scope>NUCLEOTIDE SEQUENCE</scope>
    <source>
        <strain evidence="9">STM</strain>
    </source>
</reference>
<dbReference type="NCBIfam" id="TIGR04056">
    <property type="entry name" value="OMP_RagA_SusC"/>
    <property type="match status" value="1"/>
</dbReference>
<dbReference type="Gene3D" id="2.60.40.1120">
    <property type="entry name" value="Carboxypeptidase-like, regulatory domain"/>
    <property type="match status" value="1"/>
</dbReference>
<evidence type="ECO:0000256" key="2">
    <source>
        <dbReference type="ARBA" id="ARBA00022448"/>
    </source>
</evidence>
<name>A0A5J4SKP4_9ZZZZ</name>
<evidence type="ECO:0000256" key="5">
    <source>
        <dbReference type="ARBA" id="ARBA00023136"/>
    </source>
</evidence>
<evidence type="ECO:0000313" key="9">
    <source>
        <dbReference type="EMBL" id="KAA6346774.1"/>
    </source>
</evidence>
<proteinExistence type="predicted"/>
<dbReference type="SUPFAM" id="SSF49464">
    <property type="entry name" value="Carboxypeptidase regulatory domain-like"/>
    <property type="match status" value="1"/>
</dbReference>
<dbReference type="AlphaFoldDB" id="A0A5J4SKP4"/>
<dbReference type="Pfam" id="PF13715">
    <property type="entry name" value="CarbopepD_reg_2"/>
    <property type="match status" value="1"/>
</dbReference>
<feature type="domain" description="TonB-dependent receptor-like beta-barrel" evidence="7">
    <location>
        <begin position="527"/>
        <end position="927"/>
    </location>
</feature>
<dbReference type="InterPro" id="IPR000531">
    <property type="entry name" value="Beta-barrel_TonB"/>
</dbReference>
<keyword evidence="5" id="KW-0472">Membrane</keyword>
<protein>
    <submittedName>
        <fullName evidence="9">TonB-dependent receptor SusC</fullName>
    </submittedName>
</protein>
<dbReference type="PROSITE" id="PS52016">
    <property type="entry name" value="TONB_DEPENDENT_REC_3"/>
    <property type="match status" value="1"/>
</dbReference>
<dbReference type="GO" id="GO:0009279">
    <property type="term" value="C:cell outer membrane"/>
    <property type="evidence" value="ECO:0007669"/>
    <property type="project" value="UniProtKB-SubCell"/>
</dbReference>
<dbReference type="NCBIfam" id="TIGR04057">
    <property type="entry name" value="SusC_RagA_signa"/>
    <property type="match status" value="1"/>
</dbReference>
<evidence type="ECO:0000259" key="8">
    <source>
        <dbReference type="Pfam" id="PF07715"/>
    </source>
</evidence>
<dbReference type="Gene3D" id="2.170.130.10">
    <property type="entry name" value="TonB-dependent receptor, plug domain"/>
    <property type="match status" value="1"/>
</dbReference>
<sequence length="1038" mass="114460">MTKLKKFISKQNHFQSRIYFFLFLTVFSFSAIAQKGNTRISGFVVDERTREPIVGATVSLVKEKNGVIADVNGNFTLSAKSLPTTIIVSYLGYKTEEVDVYEYTEPLTILLRENHNLLNEVVVVGYGTQKRKELTGSISSVSKQTLEQPTAISFNNLLGGAVAGLNVTENSGQPGSTFSIRIRGANSINAGNEPLYVIDGLIVYGNSASAGVGRIDGTINALAAINPSDIESIEVLKDVSATAIYGSRGSNGVIIINTKNGKKGKNNIEYQYSAGWQQVRKKLDFLNAQQWAELNREVDPNGSPFADKNKSNPDNPFRNIGNLSELGKGIDWQDAALQTAPSQSHQLTISGGDDKTRYLLSANYTNQDGIILNTNFKRYNGRFNFDRDLFKNLTVGVNITAGKLNQNSLSDYGGLYVNSVSNSFEYVLRMPAVVPIYNEDGSYNYNNYFEKGDLRFGDQTVNAISDLYNNVSQTYTNSFIGNFYVKYTIIPSLVAKISAGTSLRNSIQNFFSPASAASGFYANSNGYASIGNNRYDMWQYEYTLNYSKQLNPDHYVDILVGLTNQKTISESSTASASNFANDQLTYHSLSAGSTLLSPSSSASEAVLNSILGRVNYSYLGRYNLTATFRGDGSSRFADKHKWGYFPSIGLSWNISEESFLKKNKIISDLKLRTSAGIVGNQEIGNYQYAATYSTQGNYSFNNKIVKTYGRGNAGNADLRWEQTSQYNVGVDVAFFRHRLSLVADAYYKKTTDLLYNLPSEITTGFSSQLRNVGSLSNKGVEFEARGTIIDRKEFNWNISGNIARNVNKVLRLSEGNIDSGSTNIQVGKPLGYFYTIVFDGIVQSGDDLTKVPIPSWKTTVEPGDVKYVDQNKDGKIDTDNDRIDVGSRYPDFIYGFSTSLRYKSFDLFASFQGNQGNYANNSLRLNLESPSTSYNVLSTLLDRWTPTNPSNTVSKAVVVASPRTDNRYIEDASYLRLKNITLGYTLPVKIEGASSTTIKLFASAQNLVTITKYTGYDPEATGAYPAAKTFTFGVAISY</sequence>
<dbReference type="Gene3D" id="2.40.170.20">
    <property type="entry name" value="TonB-dependent receptor, beta-barrel domain"/>
    <property type="match status" value="1"/>
</dbReference>
<comment type="subcellular location">
    <subcellularLocation>
        <location evidence="1">Cell outer membrane</location>
        <topology evidence="1">Multi-pass membrane protein</topology>
    </subcellularLocation>
</comment>
<dbReference type="InterPro" id="IPR037066">
    <property type="entry name" value="Plug_dom_sf"/>
</dbReference>
<dbReference type="InterPro" id="IPR023997">
    <property type="entry name" value="TonB-dep_OMP_SusC/RagA_CS"/>
</dbReference>
<dbReference type="InterPro" id="IPR008969">
    <property type="entry name" value="CarboxyPept-like_regulatory"/>
</dbReference>
<evidence type="ECO:0000256" key="3">
    <source>
        <dbReference type="ARBA" id="ARBA00022692"/>
    </source>
</evidence>
<dbReference type="InterPro" id="IPR023996">
    <property type="entry name" value="TonB-dep_OMP_SusC/RagA"/>
</dbReference>
<evidence type="ECO:0000256" key="6">
    <source>
        <dbReference type="ARBA" id="ARBA00023237"/>
    </source>
</evidence>
<dbReference type="Pfam" id="PF00593">
    <property type="entry name" value="TonB_dep_Rec_b-barrel"/>
    <property type="match status" value="1"/>
</dbReference>
<dbReference type="InterPro" id="IPR036942">
    <property type="entry name" value="Beta-barrel_TonB_sf"/>
</dbReference>
<feature type="domain" description="TonB-dependent receptor plug" evidence="8">
    <location>
        <begin position="131"/>
        <end position="253"/>
    </location>
</feature>
<gene>
    <name evidence="9" type="ORF">EZS27_005719</name>
</gene>
<evidence type="ECO:0000256" key="4">
    <source>
        <dbReference type="ARBA" id="ARBA00023077"/>
    </source>
</evidence>
<keyword evidence="6" id="KW-0998">Cell outer membrane</keyword>
<keyword evidence="3" id="KW-0812">Transmembrane</keyword>
<dbReference type="EMBL" id="SNRY01000118">
    <property type="protein sequence ID" value="KAA6346774.1"/>
    <property type="molecule type" value="Genomic_DNA"/>
</dbReference>
<comment type="caution">
    <text evidence="9">The sequence shown here is derived from an EMBL/GenBank/DDBJ whole genome shotgun (WGS) entry which is preliminary data.</text>
</comment>
<keyword evidence="4" id="KW-0798">TonB box</keyword>
<evidence type="ECO:0000259" key="7">
    <source>
        <dbReference type="Pfam" id="PF00593"/>
    </source>
</evidence>
<evidence type="ECO:0000256" key="1">
    <source>
        <dbReference type="ARBA" id="ARBA00004571"/>
    </source>
</evidence>
<dbReference type="SUPFAM" id="SSF56935">
    <property type="entry name" value="Porins"/>
    <property type="match status" value="1"/>
</dbReference>
<dbReference type="InterPro" id="IPR012910">
    <property type="entry name" value="Plug_dom"/>
</dbReference>
<organism evidence="9">
    <name type="scientific">termite gut metagenome</name>
    <dbReference type="NCBI Taxonomy" id="433724"/>
    <lineage>
        <taxon>unclassified sequences</taxon>
        <taxon>metagenomes</taxon>
        <taxon>organismal metagenomes</taxon>
    </lineage>
</organism>
<keyword evidence="2" id="KW-0813">Transport</keyword>